<dbReference type="InterPro" id="IPR010730">
    <property type="entry name" value="HET"/>
</dbReference>
<evidence type="ECO:0000313" key="3">
    <source>
        <dbReference type="Proteomes" id="UP001172155"/>
    </source>
</evidence>
<evidence type="ECO:0000259" key="1">
    <source>
        <dbReference type="Pfam" id="PF06985"/>
    </source>
</evidence>
<dbReference type="PANTHER" id="PTHR33112">
    <property type="entry name" value="DOMAIN PROTEIN, PUTATIVE-RELATED"/>
    <property type="match status" value="1"/>
</dbReference>
<comment type="caution">
    <text evidence="2">The sequence shown here is derived from an EMBL/GenBank/DDBJ whole genome shotgun (WGS) entry which is preliminary data.</text>
</comment>
<sequence>MRQSSRKQNAFQGSTDRLVLVENNNHIDYIVLSHSLGQLTEAEKYRFCTYSGNIDRRRRGFHLAHLPQTFQDAVVVTRQLGKRYLWIDSLCLIQRLRRDMKEGLKTMDRVFASAYCTIAASSSTSSKDGFLSRGMLLTITKSHPDVPANFEEDVTQGPLNQRAWVLQERVLSRRTIHSSSNRVYFECGEFVRSDNFAKFISAPGRDYFIHDPHFPQRLELGRHFPGYRLCPVALHSILPTCNHGPT</sequence>
<organism evidence="2 3">
    <name type="scientific">Schizothecium vesticola</name>
    <dbReference type="NCBI Taxonomy" id="314040"/>
    <lineage>
        <taxon>Eukaryota</taxon>
        <taxon>Fungi</taxon>
        <taxon>Dikarya</taxon>
        <taxon>Ascomycota</taxon>
        <taxon>Pezizomycotina</taxon>
        <taxon>Sordariomycetes</taxon>
        <taxon>Sordariomycetidae</taxon>
        <taxon>Sordariales</taxon>
        <taxon>Schizotheciaceae</taxon>
        <taxon>Schizothecium</taxon>
    </lineage>
</organism>
<dbReference type="PANTHER" id="PTHR33112:SF10">
    <property type="entry name" value="TOL"/>
    <property type="match status" value="1"/>
</dbReference>
<gene>
    <name evidence="2" type="ORF">B0T18DRAFT_387460</name>
</gene>
<feature type="domain" description="Heterokaryon incompatibility" evidence="1">
    <location>
        <begin position="29"/>
        <end position="168"/>
    </location>
</feature>
<dbReference type="Proteomes" id="UP001172155">
    <property type="component" value="Unassembled WGS sequence"/>
</dbReference>
<evidence type="ECO:0000313" key="2">
    <source>
        <dbReference type="EMBL" id="KAK0751319.1"/>
    </source>
</evidence>
<dbReference type="EMBL" id="JAUKUD010000002">
    <property type="protein sequence ID" value="KAK0751319.1"/>
    <property type="molecule type" value="Genomic_DNA"/>
</dbReference>
<protein>
    <submittedName>
        <fullName evidence="2">Heterokaryon incompatibility protein-domain-containing protein</fullName>
    </submittedName>
</protein>
<reference evidence="2" key="1">
    <citation type="submission" date="2023-06" db="EMBL/GenBank/DDBJ databases">
        <title>Genome-scale phylogeny and comparative genomics of the fungal order Sordariales.</title>
        <authorList>
            <consortium name="Lawrence Berkeley National Laboratory"/>
            <person name="Hensen N."/>
            <person name="Bonometti L."/>
            <person name="Westerberg I."/>
            <person name="Brannstrom I.O."/>
            <person name="Guillou S."/>
            <person name="Cros-Aarteil S."/>
            <person name="Calhoun S."/>
            <person name="Haridas S."/>
            <person name="Kuo A."/>
            <person name="Mondo S."/>
            <person name="Pangilinan J."/>
            <person name="Riley R."/>
            <person name="LaButti K."/>
            <person name="Andreopoulos B."/>
            <person name="Lipzen A."/>
            <person name="Chen C."/>
            <person name="Yanf M."/>
            <person name="Daum C."/>
            <person name="Ng V."/>
            <person name="Clum A."/>
            <person name="Steindorff A."/>
            <person name="Ohm R."/>
            <person name="Martin F."/>
            <person name="Silar P."/>
            <person name="Natvig D."/>
            <person name="Lalanne C."/>
            <person name="Gautier V."/>
            <person name="Ament-velasquez S.L."/>
            <person name="Kruys A."/>
            <person name="Hutchinson M.I."/>
            <person name="Powell A.J."/>
            <person name="Barry K."/>
            <person name="Miller A.N."/>
            <person name="Grigoriev I.V."/>
            <person name="Debuchy R."/>
            <person name="Gladieux P."/>
            <person name="Thoren M.H."/>
            <person name="Johannesson H."/>
        </authorList>
    </citation>
    <scope>NUCLEOTIDE SEQUENCE</scope>
    <source>
        <strain evidence="2">SMH3187-1</strain>
    </source>
</reference>
<proteinExistence type="predicted"/>
<name>A0AA40K9S4_9PEZI</name>
<accession>A0AA40K9S4</accession>
<dbReference type="Pfam" id="PF06985">
    <property type="entry name" value="HET"/>
    <property type="match status" value="1"/>
</dbReference>
<dbReference type="AlphaFoldDB" id="A0AA40K9S4"/>
<keyword evidence="3" id="KW-1185">Reference proteome</keyword>